<dbReference type="InterPro" id="IPR038883">
    <property type="entry name" value="AN11006-like"/>
</dbReference>
<dbReference type="KEGG" id="bcom:BAUCODRAFT_31267"/>
<reference evidence="2 3" key="1">
    <citation type="journal article" date="2012" name="PLoS Pathog.">
        <title>Diverse lifestyles and strategies of plant pathogenesis encoded in the genomes of eighteen Dothideomycetes fungi.</title>
        <authorList>
            <person name="Ohm R.A."/>
            <person name="Feau N."/>
            <person name="Henrissat B."/>
            <person name="Schoch C.L."/>
            <person name="Horwitz B.A."/>
            <person name="Barry K.W."/>
            <person name="Condon B.J."/>
            <person name="Copeland A.C."/>
            <person name="Dhillon B."/>
            <person name="Glaser F."/>
            <person name="Hesse C.N."/>
            <person name="Kosti I."/>
            <person name="LaButti K."/>
            <person name="Lindquist E.A."/>
            <person name="Lucas S."/>
            <person name="Salamov A.A."/>
            <person name="Bradshaw R.E."/>
            <person name="Ciuffetti L."/>
            <person name="Hamelin R.C."/>
            <person name="Kema G.H.J."/>
            <person name="Lawrence C."/>
            <person name="Scott J.A."/>
            <person name="Spatafora J.W."/>
            <person name="Turgeon B.G."/>
            <person name="de Wit P.J.G.M."/>
            <person name="Zhong S."/>
            <person name="Goodwin S.B."/>
            <person name="Grigoriev I.V."/>
        </authorList>
    </citation>
    <scope>NUCLEOTIDE SEQUENCE [LARGE SCALE GENOMIC DNA]</scope>
    <source>
        <strain evidence="2 3">UAMH 10762</strain>
    </source>
</reference>
<keyword evidence="3" id="KW-1185">Reference proteome</keyword>
<dbReference type="GeneID" id="19111430"/>
<dbReference type="Pfam" id="PF20150">
    <property type="entry name" value="2EXR"/>
    <property type="match status" value="1"/>
</dbReference>
<dbReference type="PANTHER" id="PTHR42085:SF1">
    <property type="entry name" value="F-BOX DOMAIN-CONTAINING PROTEIN"/>
    <property type="match status" value="1"/>
</dbReference>
<dbReference type="Proteomes" id="UP000011761">
    <property type="component" value="Unassembled WGS sequence"/>
</dbReference>
<dbReference type="eggNOG" id="ENOG502R8YY">
    <property type="taxonomic scope" value="Eukaryota"/>
</dbReference>
<dbReference type="InterPro" id="IPR045518">
    <property type="entry name" value="2EXR"/>
</dbReference>
<evidence type="ECO:0000313" key="3">
    <source>
        <dbReference type="Proteomes" id="UP000011761"/>
    </source>
</evidence>
<name>M2MQF1_BAUPA</name>
<organism evidence="2 3">
    <name type="scientific">Baudoinia panamericana (strain UAMH 10762)</name>
    <name type="common">Angels' share fungus</name>
    <name type="synonym">Baudoinia compniacensis (strain UAMH 10762)</name>
    <dbReference type="NCBI Taxonomy" id="717646"/>
    <lineage>
        <taxon>Eukaryota</taxon>
        <taxon>Fungi</taxon>
        <taxon>Dikarya</taxon>
        <taxon>Ascomycota</taxon>
        <taxon>Pezizomycotina</taxon>
        <taxon>Dothideomycetes</taxon>
        <taxon>Dothideomycetidae</taxon>
        <taxon>Mycosphaerellales</taxon>
        <taxon>Teratosphaeriaceae</taxon>
        <taxon>Baudoinia</taxon>
    </lineage>
</organism>
<dbReference type="EMBL" id="KB445552">
    <property type="protein sequence ID" value="EMC98996.1"/>
    <property type="molecule type" value="Genomic_DNA"/>
</dbReference>
<dbReference type="AlphaFoldDB" id="M2MQF1"/>
<feature type="domain" description="2EXR" evidence="1">
    <location>
        <begin position="21"/>
        <end position="77"/>
    </location>
</feature>
<dbReference type="OrthoDB" id="5272396at2759"/>
<evidence type="ECO:0000313" key="2">
    <source>
        <dbReference type="EMBL" id="EMC98996.1"/>
    </source>
</evidence>
<dbReference type="PANTHER" id="PTHR42085">
    <property type="entry name" value="F-BOX DOMAIN-CONTAINING PROTEIN"/>
    <property type="match status" value="1"/>
</dbReference>
<proteinExistence type="predicted"/>
<dbReference type="RefSeq" id="XP_007673548.1">
    <property type="nucleotide sequence ID" value="XM_007675358.1"/>
</dbReference>
<evidence type="ECO:0000259" key="1">
    <source>
        <dbReference type="Pfam" id="PF20150"/>
    </source>
</evidence>
<accession>M2MQF1</accession>
<dbReference type="OMA" id="EWRWVTV"/>
<dbReference type="HOGENOM" id="CLU_1396277_0_0_1"/>
<protein>
    <recommendedName>
        <fullName evidence="1">2EXR domain-containing protein</fullName>
    </recommendedName>
</protein>
<sequence>MEWAPSQDAPLSKTHCLLLGLPTELRDLIYEYALTSDKTVVTFRLDAYQRESYNQATQPALTRVSRRVRRETLPIFYGRNSYVLHTEGNKCRDACSWLACNVQHLPKLRHVSFWIRYLAPRGNRAQSQGALAVSLRRPTTTGQWEVDQEWRWVTVVRKPGTIEEDAQILLRKLEILVAEESKDASDTAFFSVILAELSIYYNKQKILYFL</sequence>
<gene>
    <name evidence="2" type="ORF">BAUCODRAFT_31267</name>
</gene>